<evidence type="ECO:0000313" key="3">
    <source>
        <dbReference type="Proteomes" id="UP001521209"/>
    </source>
</evidence>
<evidence type="ECO:0000313" key="2">
    <source>
        <dbReference type="EMBL" id="MCF3946067.1"/>
    </source>
</evidence>
<dbReference type="EMBL" id="JAKGBZ010000007">
    <property type="protein sequence ID" value="MCF3946067.1"/>
    <property type="molecule type" value="Genomic_DNA"/>
</dbReference>
<gene>
    <name evidence="2" type="ORF">L2A60_05130</name>
</gene>
<dbReference type="Proteomes" id="UP001521209">
    <property type="component" value="Unassembled WGS sequence"/>
</dbReference>
<comment type="caution">
    <text evidence="2">The sequence shown here is derived from an EMBL/GenBank/DDBJ whole genome shotgun (WGS) entry which is preliminary data.</text>
</comment>
<organism evidence="2 3">
    <name type="scientific">Acidiphilium iwatense</name>
    <dbReference type="NCBI Taxonomy" id="768198"/>
    <lineage>
        <taxon>Bacteria</taxon>
        <taxon>Pseudomonadati</taxon>
        <taxon>Pseudomonadota</taxon>
        <taxon>Alphaproteobacteria</taxon>
        <taxon>Acetobacterales</taxon>
        <taxon>Acidocellaceae</taxon>
        <taxon>Acidiphilium</taxon>
    </lineage>
</organism>
<evidence type="ECO:0000256" key="1">
    <source>
        <dbReference type="SAM" id="MobiDB-lite"/>
    </source>
</evidence>
<name>A0ABS9DTN2_9PROT</name>
<protein>
    <submittedName>
        <fullName evidence="2">Uncharacterized protein</fullName>
    </submittedName>
</protein>
<proteinExistence type="predicted"/>
<keyword evidence="3" id="KW-1185">Reference proteome</keyword>
<sequence>MVEWFHSNYEDPADQTPYETAEGGYQWIWGGPYDASEEIEGMFGNLISEALIKQAVAEVQSDGIVDWAPTFKPDDYNDDSQSTELDALDETPDEPGTVFGSPDELAARQKAVDALINLEKSLRARPVGIGHNQPPDTLQEIEAGVVGNPASTAKQLREEIEKQSIYSPWSGCLHDGLSGQRCA</sequence>
<feature type="region of interest" description="Disordered" evidence="1">
    <location>
        <begin position="70"/>
        <end position="94"/>
    </location>
</feature>
<accession>A0ABS9DTN2</accession>
<dbReference type="RefSeq" id="WP_235703301.1">
    <property type="nucleotide sequence ID" value="NZ_JAKGBZ010000007.1"/>
</dbReference>
<reference evidence="2 3" key="1">
    <citation type="submission" date="2022-01" db="EMBL/GenBank/DDBJ databases">
        <authorList>
            <person name="Won M."/>
            <person name="Kim S.-J."/>
            <person name="Kwon S.-W."/>
        </authorList>
    </citation>
    <scope>NUCLEOTIDE SEQUENCE [LARGE SCALE GENOMIC DNA]</scope>
    <source>
        <strain evidence="2 3">KCTC 23505</strain>
    </source>
</reference>